<dbReference type="InterPro" id="IPR008979">
    <property type="entry name" value="Galactose-bd-like_sf"/>
</dbReference>
<evidence type="ECO:0000256" key="7">
    <source>
        <dbReference type="ARBA" id="ARBA00023157"/>
    </source>
</evidence>
<gene>
    <name evidence="9" type="ORF">MCOR_18581</name>
</gene>
<keyword evidence="10" id="KW-1185">Reference proteome</keyword>
<dbReference type="GO" id="GO:0046872">
    <property type="term" value="F:metal ion binding"/>
    <property type="evidence" value="ECO:0007669"/>
    <property type="project" value="UniProtKB-KW"/>
</dbReference>
<dbReference type="SUPFAM" id="SSF49785">
    <property type="entry name" value="Galactose-binding domain-like"/>
    <property type="match status" value="1"/>
</dbReference>
<organism evidence="9 10">
    <name type="scientific">Mytilus coruscus</name>
    <name type="common">Sea mussel</name>
    <dbReference type="NCBI Taxonomy" id="42192"/>
    <lineage>
        <taxon>Eukaryota</taxon>
        <taxon>Metazoa</taxon>
        <taxon>Spiralia</taxon>
        <taxon>Lophotrochozoa</taxon>
        <taxon>Mollusca</taxon>
        <taxon>Bivalvia</taxon>
        <taxon>Autobranchia</taxon>
        <taxon>Pteriomorphia</taxon>
        <taxon>Mytilida</taxon>
        <taxon>Mytiloidea</taxon>
        <taxon>Mytilidae</taxon>
        <taxon>Mytilinae</taxon>
        <taxon>Mytilus</taxon>
    </lineage>
</organism>
<dbReference type="GO" id="GO:0001868">
    <property type="term" value="P:regulation of complement activation, lectin pathway"/>
    <property type="evidence" value="ECO:0007669"/>
    <property type="project" value="UniProtKB-ARBA"/>
</dbReference>
<evidence type="ECO:0000313" key="10">
    <source>
        <dbReference type="Proteomes" id="UP000507470"/>
    </source>
</evidence>
<dbReference type="SMART" id="SM00607">
    <property type="entry name" value="FTP"/>
    <property type="match status" value="1"/>
</dbReference>
<keyword evidence="4" id="KW-0479">Metal-binding</keyword>
<dbReference type="GO" id="GO:0010185">
    <property type="term" value="P:regulation of cellular defense response"/>
    <property type="evidence" value="ECO:0007669"/>
    <property type="project" value="UniProtKB-ARBA"/>
</dbReference>
<comment type="function">
    <text evidence="1">Acts as a defensive agent. Recognizes blood group fucosylated oligosaccharides including A, B, H and Lewis B-type antigens. Does not recognize Lewis A antigen and has low affinity for monovalent haptens.</text>
</comment>
<dbReference type="InterPro" id="IPR051941">
    <property type="entry name" value="BG_Antigen-Binding_Lectin"/>
</dbReference>
<keyword evidence="6" id="KW-0106">Calcium</keyword>
<proteinExistence type="inferred from homology"/>
<protein>
    <recommendedName>
        <fullName evidence="8">Fucolectin tachylectin-4 pentraxin-1 domain-containing protein</fullName>
    </recommendedName>
</protein>
<evidence type="ECO:0000256" key="2">
    <source>
        <dbReference type="ARBA" id="ARBA00010147"/>
    </source>
</evidence>
<dbReference type="PANTHER" id="PTHR45713">
    <property type="entry name" value="FTP DOMAIN-CONTAINING PROTEIN"/>
    <property type="match status" value="1"/>
</dbReference>
<dbReference type="Pfam" id="PF22633">
    <property type="entry name" value="F5_F8_type_C_2"/>
    <property type="match status" value="1"/>
</dbReference>
<evidence type="ECO:0000256" key="6">
    <source>
        <dbReference type="ARBA" id="ARBA00022837"/>
    </source>
</evidence>
<evidence type="ECO:0000256" key="5">
    <source>
        <dbReference type="ARBA" id="ARBA00022734"/>
    </source>
</evidence>
<name>A0A6J8BGN8_MYTCO</name>
<keyword evidence="5" id="KW-0430">Lectin</keyword>
<dbReference type="Proteomes" id="UP000507470">
    <property type="component" value="Unassembled WGS sequence"/>
</dbReference>
<dbReference type="Gene3D" id="2.60.120.260">
    <property type="entry name" value="Galactose-binding domain-like"/>
    <property type="match status" value="2"/>
</dbReference>
<evidence type="ECO:0000259" key="8">
    <source>
        <dbReference type="SMART" id="SM00607"/>
    </source>
</evidence>
<reference evidence="9 10" key="1">
    <citation type="submission" date="2020-06" db="EMBL/GenBank/DDBJ databases">
        <authorList>
            <person name="Li R."/>
            <person name="Bekaert M."/>
        </authorList>
    </citation>
    <scope>NUCLEOTIDE SEQUENCE [LARGE SCALE GENOMIC DNA]</scope>
    <source>
        <strain evidence="10">wild</strain>
    </source>
</reference>
<dbReference type="EMBL" id="CACVKT020003265">
    <property type="protein sequence ID" value="CAC5382786.1"/>
    <property type="molecule type" value="Genomic_DNA"/>
</dbReference>
<feature type="domain" description="Fucolectin tachylectin-4 pentraxin-1" evidence="8">
    <location>
        <begin position="10"/>
        <end position="174"/>
    </location>
</feature>
<evidence type="ECO:0000256" key="4">
    <source>
        <dbReference type="ARBA" id="ARBA00022723"/>
    </source>
</evidence>
<evidence type="ECO:0000313" key="9">
    <source>
        <dbReference type="EMBL" id="CAC5382786.1"/>
    </source>
</evidence>
<dbReference type="PANTHER" id="PTHR45713:SF6">
    <property type="entry name" value="F5_8 TYPE C DOMAIN-CONTAINING PROTEIN"/>
    <property type="match status" value="1"/>
</dbReference>
<dbReference type="AlphaFoldDB" id="A0A6J8BGN8"/>
<accession>A0A6J8BGN8</accession>
<comment type="subunit">
    <text evidence="3">Homotrimer.</text>
</comment>
<evidence type="ECO:0000256" key="3">
    <source>
        <dbReference type="ARBA" id="ARBA00011233"/>
    </source>
</evidence>
<dbReference type="OrthoDB" id="6134293at2759"/>
<comment type="similarity">
    <text evidence="2">Belongs to the fucolectin family.</text>
</comment>
<dbReference type="InterPro" id="IPR006585">
    <property type="entry name" value="FTP1"/>
</dbReference>
<sequence>MGGFFSILGQTNLALYKECRQSSTHSTNIKYLPGVAVDGDTQQYMSDGALCSHTNHHEPFNWWTVDLGQQYIVDNITIYNRADSCCGARLHDYDVLIYSPAISTWQDYNKSIPYLCYHHYEISPLVIDITCRTGIVGRYVQIYKENGVDFNITNQPLTLCEVEVYGRNLTDPNDTVIEITTGNSISTNGIKLNQSARLHDYDALIYSPAISTWQDYNKSIPYLCYHHYEISPLVINITCRTGIIGRYVQIYKENGVDFNITNQPLTLCEVEVYGRNLTDPNDTVIEITTGNSITTNGIKLNQSTFQIVKYLLN</sequence>
<evidence type="ECO:0000256" key="1">
    <source>
        <dbReference type="ARBA" id="ARBA00002219"/>
    </source>
</evidence>
<dbReference type="GO" id="GO:0042806">
    <property type="term" value="F:fucose binding"/>
    <property type="evidence" value="ECO:0007669"/>
    <property type="project" value="UniProtKB-ARBA"/>
</dbReference>
<keyword evidence="7" id="KW-1015">Disulfide bond</keyword>